<dbReference type="Proteomes" id="UP000003688">
    <property type="component" value="Unassembled WGS sequence"/>
</dbReference>
<dbReference type="EMBL" id="ABOX02000061">
    <property type="protein sequence ID" value="EEF57642.1"/>
    <property type="molecule type" value="Genomic_DNA"/>
</dbReference>
<organism evidence="1 2">
    <name type="scientific">Pedosphaera parvula (strain Ellin514)</name>
    <dbReference type="NCBI Taxonomy" id="320771"/>
    <lineage>
        <taxon>Bacteria</taxon>
        <taxon>Pseudomonadati</taxon>
        <taxon>Verrucomicrobiota</taxon>
        <taxon>Pedosphaerae</taxon>
        <taxon>Pedosphaerales</taxon>
        <taxon>Pedosphaeraceae</taxon>
        <taxon>Pedosphaera</taxon>
    </lineage>
</organism>
<dbReference type="AlphaFoldDB" id="B9XR99"/>
<evidence type="ECO:0000313" key="2">
    <source>
        <dbReference type="Proteomes" id="UP000003688"/>
    </source>
</evidence>
<keyword evidence="2" id="KW-1185">Reference proteome</keyword>
<comment type="caution">
    <text evidence="1">The sequence shown here is derived from an EMBL/GenBank/DDBJ whole genome shotgun (WGS) entry which is preliminary data.</text>
</comment>
<protein>
    <submittedName>
        <fullName evidence="1">Uncharacterized protein</fullName>
    </submittedName>
</protein>
<evidence type="ECO:0000313" key="1">
    <source>
        <dbReference type="EMBL" id="EEF57642.1"/>
    </source>
</evidence>
<sequence>MVHRDRSNVCVPLAVRRLFSLNFEFIWAFLSIHAPCHGNSGSDLKGLMRHIQENNFNIKLFYLPNRRFQLWDGENEGLLA</sequence>
<gene>
    <name evidence="1" type="ORF">Cflav_PD0747</name>
</gene>
<name>B9XR99_PEDPL</name>
<accession>B9XR99</accession>
<reference evidence="1 2" key="1">
    <citation type="journal article" date="2011" name="J. Bacteriol.">
        <title>Genome sequence of 'Pedosphaera parvula' Ellin514, an aerobic Verrucomicrobial isolate from pasture soil.</title>
        <authorList>
            <person name="Kant R."/>
            <person name="van Passel M.W."/>
            <person name="Sangwan P."/>
            <person name="Palva A."/>
            <person name="Lucas S."/>
            <person name="Copeland A."/>
            <person name="Lapidus A."/>
            <person name="Glavina Del Rio T."/>
            <person name="Dalin E."/>
            <person name="Tice H."/>
            <person name="Bruce D."/>
            <person name="Goodwin L."/>
            <person name="Pitluck S."/>
            <person name="Chertkov O."/>
            <person name="Larimer F.W."/>
            <person name="Land M.L."/>
            <person name="Hauser L."/>
            <person name="Brettin T.S."/>
            <person name="Detter J.C."/>
            <person name="Han S."/>
            <person name="de Vos W.M."/>
            <person name="Janssen P.H."/>
            <person name="Smidt H."/>
        </authorList>
    </citation>
    <scope>NUCLEOTIDE SEQUENCE [LARGE SCALE GENOMIC DNA]</scope>
    <source>
        <strain evidence="1 2">Ellin514</strain>
    </source>
</reference>
<proteinExistence type="predicted"/>